<organism evidence="2 3">
    <name type="scientific">Tumebacillus lipolyticus</name>
    <dbReference type="NCBI Taxonomy" id="1280370"/>
    <lineage>
        <taxon>Bacteria</taxon>
        <taxon>Bacillati</taxon>
        <taxon>Bacillota</taxon>
        <taxon>Bacilli</taxon>
        <taxon>Bacillales</taxon>
        <taxon>Alicyclobacillaceae</taxon>
        <taxon>Tumebacillus</taxon>
    </lineage>
</organism>
<evidence type="ECO:0000313" key="2">
    <source>
        <dbReference type="EMBL" id="MFD2170711.1"/>
    </source>
</evidence>
<dbReference type="InterPro" id="IPR051319">
    <property type="entry name" value="Oligoribo/pAp-PDE_c-di-AMP_PDE"/>
</dbReference>
<comment type="caution">
    <text evidence="2">The sequence shown here is derived from an EMBL/GenBank/DDBJ whole genome shotgun (WGS) entry which is preliminary data.</text>
</comment>
<dbReference type="EC" id="3.1.3.7" evidence="2"/>
<dbReference type="Proteomes" id="UP001597343">
    <property type="component" value="Unassembled WGS sequence"/>
</dbReference>
<dbReference type="PANTHER" id="PTHR47618:SF1">
    <property type="entry name" value="BIFUNCTIONAL OLIGORIBONUCLEASE AND PAP PHOSPHATASE NRNA"/>
    <property type="match status" value="1"/>
</dbReference>
<dbReference type="Gene3D" id="3.90.1640.10">
    <property type="entry name" value="inorganic pyrophosphatase (n-terminal core)"/>
    <property type="match status" value="1"/>
</dbReference>
<gene>
    <name evidence="2" type="ORF">ACFSOY_11920</name>
</gene>
<accession>A0ABW4ZZJ4</accession>
<feature type="domain" description="DDH" evidence="1">
    <location>
        <begin position="16"/>
        <end position="147"/>
    </location>
</feature>
<evidence type="ECO:0000313" key="3">
    <source>
        <dbReference type="Proteomes" id="UP001597343"/>
    </source>
</evidence>
<dbReference type="EMBL" id="JBHUIO010000006">
    <property type="protein sequence ID" value="MFD2170711.1"/>
    <property type="molecule type" value="Genomic_DNA"/>
</dbReference>
<dbReference type="GO" id="GO:0008441">
    <property type="term" value="F:3'(2'),5'-bisphosphate nucleotidase activity"/>
    <property type="evidence" value="ECO:0007669"/>
    <property type="project" value="UniProtKB-EC"/>
</dbReference>
<dbReference type="SUPFAM" id="SSF64182">
    <property type="entry name" value="DHH phosphoesterases"/>
    <property type="match status" value="1"/>
</dbReference>
<protein>
    <submittedName>
        <fullName evidence="2">Bifunctional oligoribonuclease/PAP phosphatase NrnA</fullName>
        <ecNumber evidence="2">3.1.3.7</ecNumber>
    </submittedName>
</protein>
<dbReference type="PANTHER" id="PTHR47618">
    <property type="entry name" value="BIFUNCTIONAL OLIGORIBONUCLEASE AND PAP PHOSPHATASE NRNA"/>
    <property type="match status" value="1"/>
</dbReference>
<dbReference type="Pfam" id="PF01368">
    <property type="entry name" value="DHH"/>
    <property type="match status" value="1"/>
</dbReference>
<dbReference type="RefSeq" id="WP_386046941.1">
    <property type="nucleotide sequence ID" value="NZ_JBHUIO010000006.1"/>
</dbReference>
<dbReference type="InterPro" id="IPR038763">
    <property type="entry name" value="DHH_sf"/>
</dbReference>
<keyword evidence="2" id="KW-0378">Hydrolase</keyword>
<evidence type="ECO:0000259" key="1">
    <source>
        <dbReference type="Pfam" id="PF01368"/>
    </source>
</evidence>
<dbReference type="InterPro" id="IPR001667">
    <property type="entry name" value="DDH_dom"/>
</dbReference>
<keyword evidence="3" id="KW-1185">Reference proteome</keyword>
<reference evidence="3" key="1">
    <citation type="journal article" date="2019" name="Int. J. Syst. Evol. Microbiol.">
        <title>The Global Catalogue of Microorganisms (GCM) 10K type strain sequencing project: providing services to taxonomists for standard genome sequencing and annotation.</title>
        <authorList>
            <consortium name="The Broad Institute Genomics Platform"/>
            <consortium name="The Broad Institute Genome Sequencing Center for Infectious Disease"/>
            <person name="Wu L."/>
            <person name="Ma J."/>
        </authorList>
    </citation>
    <scope>NUCLEOTIDE SEQUENCE [LARGE SCALE GENOMIC DNA]</scope>
    <source>
        <strain evidence="3">CGMCC 1.13574</strain>
    </source>
</reference>
<proteinExistence type="predicted"/>
<name>A0ABW4ZZJ4_9BACL</name>
<sequence length="316" mass="34947">MMFSETISMMKGGQNLVLCHDQADSDAVGAAFALARFIGADIGVPQAVATHTHKLLEELEINILIGPDVSRYEHVVVVDTAAPIQLKSSLPERFWLIDHHPVNTLFAQALGGLYDPVSSTCQLVYRLLKELNAPFDRQIGLALAAGIMTDTINFHKGDPEAFRAFGEILEVCQLTYEEVQRLYVVDERKDRGSICQAALNARKYTFGGYHVLVTEIDSNIPTFAARALFDLGADVSVVGFTKGEEVEIRMYLRQELAEVHHLDAAELFRTMPGMDAGTAWGYSLFAGYRARGELPGLLRAIVERFSQLLQEESIGK</sequence>